<dbReference type="InterPro" id="IPR005158">
    <property type="entry name" value="BTAD"/>
</dbReference>
<feature type="domain" description="OmpR/PhoB-type" evidence="6">
    <location>
        <begin position="7"/>
        <end position="87"/>
    </location>
</feature>
<keyword evidence="4" id="KW-0804">Transcription</keyword>
<keyword evidence="3" id="KW-0238">DNA-binding</keyword>
<reference evidence="8 9" key="1">
    <citation type="submission" date="2018-09" db="EMBL/GenBank/DDBJ databases">
        <title>YIM 75507 draft genome.</title>
        <authorList>
            <person name="Tang S."/>
            <person name="Feng Y."/>
        </authorList>
    </citation>
    <scope>NUCLEOTIDE SEQUENCE [LARGE SCALE GENOMIC DNA]</scope>
    <source>
        <strain evidence="8 9">YIM 75507</strain>
    </source>
</reference>
<dbReference type="GO" id="GO:0000160">
    <property type="term" value="P:phosphorelay signal transduction system"/>
    <property type="evidence" value="ECO:0007669"/>
    <property type="project" value="InterPro"/>
</dbReference>
<comment type="caution">
    <text evidence="8">The sequence shown here is derived from an EMBL/GenBank/DDBJ whole genome shotgun (WGS) entry which is preliminary data.</text>
</comment>
<protein>
    <submittedName>
        <fullName evidence="8">Uncharacterized protein</fullName>
    </submittedName>
</protein>
<evidence type="ECO:0000256" key="3">
    <source>
        <dbReference type="ARBA" id="ARBA00023125"/>
    </source>
</evidence>
<comment type="similarity">
    <text evidence="1">Belongs to the AfsR/DnrI/RedD regulatory family.</text>
</comment>
<dbReference type="InterPro" id="IPR016032">
    <property type="entry name" value="Sig_transdc_resp-reg_C-effctor"/>
</dbReference>
<keyword evidence="2" id="KW-0805">Transcription regulation</keyword>
<dbReference type="InterPro" id="IPR001867">
    <property type="entry name" value="OmpR/PhoB-type_DNA-bd"/>
</dbReference>
<evidence type="ECO:0000256" key="1">
    <source>
        <dbReference type="ARBA" id="ARBA00005820"/>
    </source>
</evidence>
<proteinExistence type="inferred from homology"/>
<dbReference type="InterPro" id="IPR051677">
    <property type="entry name" value="AfsR-DnrI-RedD_regulator"/>
</dbReference>
<feature type="compositionally biased region" description="Basic and acidic residues" evidence="5">
    <location>
        <begin position="244"/>
        <end position="258"/>
    </location>
</feature>
<dbReference type="SUPFAM" id="SSF48452">
    <property type="entry name" value="TPR-like"/>
    <property type="match status" value="1"/>
</dbReference>
<dbReference type="Gene3D" id="1.25.40.10">
    <property type="entry name" value="Tetratricopeptide repeat domain"/>
    <property type="match status" value="1"/>
</dbReference>
<dbReference type="PANTHER" id="PTHR35807">
    <property type="entry name" value="TRANSCRIPTIONAL REGULATOR REDD-RELATED"/>
    <property type="match status" value="1"/>
</dbReference>
<evidence type="ECO:0000313" key="9">
    <source>
        <dbReference type="Proteomes" id="UP000265768"/>
    </source>
</evidence>
<dbReference type="Gene3D" id="1.10.10.10">
    <property type="entry name" value="Winged helix-like DNA-binding domain superfamily/Winged helix DNA-binding domain"/>
    <property type="match status" value="1"/>
</dbReference>
<accession>A0A3A4AFE5</accession>
<feature type="domain" description="Bacterial transcriptional activator" evidence="7">
    <location>
        <begin position="96"/>
        <end position="241"/>
    </location>
</feature>
<dbReference type="CDD" id="cd15831">
    <property type="entry name" value="BTAD"/>
    <property type="match status" value="1"/>
</dbReference>
<dbReference type="OrthoDB" id="4054020at2"/>
<dbReference type="InterPro" id="IPR011990">
    <property type="entry name" value="TPR-like_helical_dom_sf"/>
</dbReference>
<organism evidence="8 9">
    <name type="scientific">Bailinhaonella thermotolerans</name>
    <dbReference type="NCBI Taxonomy" id="1070861"/>
    <lineage>
        <taxon>Bacteria</taxon>
        <taxon>Bacillati</taxon>
        <taxon>Actinomycetota</taxon>
        <taxon>Actinomycetes</taxon>
        <taxon>Streptosporangiales</taxon>
        <taxon>Streptosporangiaceae</taxon>
        <taxon>Bailinhaonella</taxon>
    </lineage>
</organism>
<evidence type="ECO:0000256" key="2">
    <source>
        <dbReference type="ARBA" id="ARBA00023015"/>
    </source>
</evidence>
<dbReference type="RefSeq" id="WP_119929647.1">
    <property type="nucleotide sequence ID" value="NZ_QZEY01000014.1"/>
</dbReference>
<dbReference type="AlphaFoldDB" id="A0A3A4AFE5"/>
<sequence length="264" mass="28688">MRAGVEGQQTRIGSAKVRTLLALLLVHAGTRLPTCTAIAELWGGHPPKSAHANLRTYASRLRALLVAAGENGDAPARLTGVPDGLILEYDSARCSLDMRDFERDAEQGRRALAEGDCRAAAPLLKRALVHWRGEPFQDATLGPLLSTRAHALRDRRAAAFEDAARAGLHLGEHAEWVPRLRTFLYENPTREHAWALLMRGLYLAGDVGGAVRSYQRARETLAAELGVEPGAELRGVHDAILRRDLPAGERSGRPDRSSGRPRAG</sequence>
<evidence type="ECO:0000259" key="7">
    <source>
        <dbReference type="SMART" id="SM01043"/>
    </source>
</evidence>
<dbReference type="GO" id="GO:0006355">
    <property type="term" value="P:regulation of DNA-templated transcription"/>
    <property type="evidence" value="ECO:0007669"/>
    <property type="project" value="InterPro"/>
</dbReference>
<dbReference type="SMART" id="SM00862">
    <property type="entry name" value="Trans_reg_C"/>
    <property type="match status" value="1"/>
</dbReference>
<dbReference type="EMBL" id="QZEY01000014">
    <property type="protein sequence ID" value="RJL24730.1"/>
    <property type="molecule type" value="Genomic_DNA"/>
</dbReference>
<dbReference type="InterPro" id="IPR036388">
    <property type="entry name" value="WH-like_DNA-bd_sf"/>
</dbReference>
<evidence type="ECO:0000256" key="5">
    <source>
        <dbReference type="SAM" id="MobiDB-lite"/>
    </source>
</evidence>
<evidence type="ECO:0000313" key="8">
    <source>
        <dbReference type="EMBL" id="RJL24730.1"/>
    </source>
</evidence>
<evidence type="ECO:0000259" key="6">
    <source>
        <dbReference type="SMART" id="SM00862"/>
    </source>
</evidence>
<name>A0A3A4AFE5_9ACTN</name>
<dbReference type="SUPFAM" id="SSF46894">
    <property type="entry name" value="C-terminal effector domain of the bipartite response regulators"/>
    <property type="match status" value="1"/>
</dbReference>
<keyword evidence="9" id="KW-1185">Reference proteome</keyword>
<dbReference type="Pfam" id="PF03704">
    <property type="entry name" value="BTAD"/>
    <property type="match status" value="1"/>
</dbReference>
<evidence type="ECO:0000256" key="4">
    <source>
        <dbReference type="ARBA" id="ARBA00023163"/>
    </source>
</evidence>
<dbReference type="SMART" id="SM01043">
    <property type="entry name" value="BTAD"/>
    <property type="match status" value="1"/>
</dbReference>
<feature type="region of interest" description="Disordered" evidence="5">
    <location>
        <begin position="244"/>
        <end position="264"/>
    </location>
</feature>
<dbReference type="Proteomes" id="UP000265768">
    <property type="component" value="Unassembled WGS sequence"/>
</dbReference>
<gene>
    <name evidence="8" type="ORF">D5H75_28460</name>
</gene>
<dbReference type="GO" id="GO:0003677">
    <property type="term" value="F:DNA binding"/>
    <property type="evidence" value="ECO:0007669"/>
    <property type="project" value="UniProtKB-KW"/>
</dbReference>
<dbReference type="PANTHER" id="PTHR35807:SF1">
    <property type="entry name" value="TRANSCRIPTIONAL REGULATOR REDD"/>
    <property type="match status" value="1"/>
</dbReference>